<evidence type="ECO:0000256" key="10">
    <source>
        <dbReference type="ARBA" id="ARBA00076413"/>
    </source>
</evidence>
<comment type="function">
    <text evidence="6">Component of the IFT complex B required for sonic hedgehog/SHH signaling. May mediate transport of SHH components: required for the export of SMO and PTCH1 receptors out of the cilium and the accumulation of GLI2 at the ciliary tip in response to activation of the SHH pathway, suggesting it is involved in the dynamic transport of SHH signaling molecules within the cilium. Not required for ciliary assembly. Its role in intraflagellar transport is mainly seen in tissues rich in ciliated cells such as kidney and testis. Essential for male fertility, spermiogenesis and sperm flagella formation. Plays a role in the early development of the kidney. May be involved in the regulation of ureteric bud initiation.</text>
</comment>
<reference evidence="13" key="1">
    <citation type="journal article" date="2021" name="Cell">
        <title>Tracing the genetic footprints of vertebrate landing in non-teleost ray-finned fishes.</title>
        <authorList>
            <person name="Bi X."/>
            <person name="Wang K."/>
            <person name="Yang L."/>
            <person name="Pan H."/>
            <person name="Jiang H."/>
            <person name="Wei Q."/>
            <person name="Fang M."/>
            <person name="Yu H."/>
            <person name="Zhu C."/>
            <person name="Cai Y."/>
            <person name="He Y."/>
            <person name="Gan X."/>
            <person name="Zeng H."/>
            <person name="Yu D."/>
            <person name="Zhu Y."/>
            <person name="Jiang H."/>
            <person name="Qiu Q."/>
            <person name="Yang H."/>
            <person name="Zhang Y.E."/>
            <person name="Wang W."/>
            <person name="Zhu M."/>
            <person name="He S."/>
            <person name="Zhang G."/>
        </authorList>
    </citation>
    <scope>NUCLEOTIDE SEQUENCE</scope>
    <source>
        <strain evidence="13">Allg_001</strain>
    </source>
</reference>
<keyword evidence="14" id="KW-1185">Reference proteome</keyword>
<feature type="domain" description="F5/8 type C" evidence="12">
    <location>
        <begin position="16"/>
        <end position="120"/>
    </location>
</feature>
<evidence type="ECO:0000259" key="12">
    <source>
        <dbReference type="Pfam" id="PF00754"/>
    </source>
</evidence>
<dbReference type="GO" id="GO:0042073">
    <property type="term" value="P:intraciliary transport"/>
    <property type="evidence" value="ECO:0007669"/>
    <property type="project" value="InterPro"/>
</dbReference>
<evidence type="ECO:0000256" key="2">
    <source>
        <dbReference type="ARBA" id="ARBA00022723"/>
    </source>
</evidence>
<comment type="similarity">
    <text evidence="7">Belongs to the IFT25 family.</text>
</comment>
<evidence type="ECO:0000256" key="11">
    <source>
        <dbReference type="ARBA" id="ARBA00077899"/>
    </source>
</evidence>
<evidence type="ECO:0000256" key="9">
    <source>
        <dbReference type="ARBA" id="ARBA00071135"/>
    </source>
</evidence>
<dbReference type="GO" id="GO:0046872">
    <property type="term" value="F:metal ion binding"/>
    <property type="evidence" value="ECO:0007669"/>
    <property type="project" value="UniProtKB-KW"/>
</dbReference>
<dbReference type="InterPro" id="IPR008979">
    <property type="entry name" value="Galactose-bd-like_sf"/>
</dbReference>
<protein>
    <recommendedName>
        <fullName evidence="9">Intraflagellar transport protein 25 homolog</fullName>
    </recommendedName>
    <alternativeName>
        <fullName evidence="11">Heat shock protein beta-11</fullName>
    </alternativeName>
    <alternativeName>
        <fullName evidence="10">Placental protein 25</fullName>
    </alternativeName>
</protein>
<evidence type="ECO:0000256" key="3">
    <source>
        <dbReference type="ARBA" id="ARBA00022837"/>
    </source>
</evidence>
<evidence type="ECO:0000256" key="6">
    <source>
        <dbReference type="ARBA" id="ARBA00058003"/>
    </source>
</evidence>
<dbReference type="EMBL" id="JAAWVO010053019">
    <property type="protein sequence ID" value="MBN3320937.1"/>
    <property type="molecule type" value="Genomic_DNA"/>
</dbReference>
<dbReference type="Proteomes" id="UP000736164">
    <property type="component" value="Unassembled WGS sequence"/>
</dbReference>
<dbReference type="Pfam" id="PF00754">
    <property type="entry name" value="F5_F8_type_C"/>
    <property type="match status" value="1"/>
</dbReference>
<dbReference type="FunFam" id="2.60.120.260:FF:000081">
    <property type="entry name" value="Intraflagellar transport protein 25 homolog"/>
    <property type="match status" value="1"/>
</dbReference>
<comment type="caution">
    <text evidence="13">The sequence shown here is derived from an EMBL/GenBank/DDBJ whole genome shotgun (WGS) entry which is preliminary data.</text>
</comment>
<dbReference type="InterPro" id="IPR000421">
    <property type="entry name" value="FA58C"/>
</dbReference>
<comment type="subunit">
    <text evidence="8">Component of the IFT complex B, at least composed of IFT20, IFT22, IFT25, IFT27, IFT46, IFT52, TRAF3IP1/IFT54, IFT57, IFT74, IFT80, IFT81, and IFT88. Interacts with IFT27. Interacts with IFT88.</text>
</comment>
<dbReference type="PANTHER" id="PTHR33906:SF1">
    <property type="entry name" value="INTRAFLAGELLAR TRANSPORT PROTEIN 25 HOMOLOG"/>
    <property type="match status" value="1"/>
</dbReference>
<feature type="non-terminal residue" evidence="13">
    <location>
        <position position="1"/>
    </location>
</feature>
<dbReference type="InterPro" id="IPR033558">
    <property type="entry name" value="IFT25"/>
</dbReference>
<evidence type="ECO:0000313" key="14">
    <source>
        <dbReference type="Proteomes" id="UP000736164"/>
    </source>
</evidence>
<dbReference type="GO" id="GO:0030992">
    <property type="term" value="C:intraciliary transport particle B"/>
    <property type="evidence" value="ECO:0007669"/>
    <property type="project" value="InterPro"/>
</dbReference>
<evidence type="ECO:0000256" key="7">
    <source>
        <dbReference type="ARBA" id="ARBA00061362"/>
    </source>
</evidence>
<keyword evidence="5" id="KW-0966">Cell projection</keyword>
<dbReference type="GO" id="GO:0005929">
    <property type="term" value="C:cilium"/>
    <property type="evidence" value="ECO:0007669"/>
    <property type="project" value="UniProtKB-SubCell"/>
</dbReference>
<evidence type="ECO:0000256" key="8">
    <source>
        <dbReference type="ARBA" id="ARBA00063061"/>
    </source>
</evidence>
<evidence type="ECO:0000256" key="1">
    <source>
        <dbReference type="ARBA" id="ARBA00004138"/>
    </source>
</evidence>
<accession>A0A8J7NWD8</accession>
<dbReference type="SUPFAM" id="SSF49785">
    <property type="entry name" value="Galactose-binding domain-like"/>
    <property type="match status" value="1"/>
</dbReference>
<comment type="subcellular location">
    <subcellularLocation>
        <location evidence="1">Cell projection</location>
        <location evidence="1">Cilium</location>
    </subcellularLocation>
</comment>
<dbReference type="GO" id="GO:0005813">
    <property type="term" value="C:centrosome"/>
    <property type="evidence" value="ECO:0007669"/>
    <property type="project" value="TreeGrafter"/>
</dbReference>
<keyword evidence="2" id="KW-0479">Metal-binding</keyword>
<gene>
    <name evidence="13" type="primary">Hspb11_0</name>
    <name evidence="13" type="ORF">GTO95_0015048</name>
</gene>
<dbReference type="Gene3D" id="2.60.120.260">
    <property type="entry name" value="Galactose-binding domain-like"/>
    <property type="match status" value="1"/>
</dbReference>
<keyword evidence="3" id="KW-0106">Calcium</keyword>
<sequence>MIDAALSSSGAQVVLATSSDENYPPENIIDGSTETFWISTGMFPQEFIIRFSGTQKIRLVTIQSYNVKNLKIQKSTFSDATDFEGIIDKEFEHTEGQLQSNDFALNGTRATHLRFIITSGFDHFVSVHRVMVEGSSESNL</sequence>
<proteinExistence type="inferred from homology"/>
<dbReference type="PANTHER" id="PTHR33906">
    <property type="entry name" value="INTRAFLAGELLAR TRANSPORT PROTEIN 25 HOMOLOG"/>
    <property type="match status" value="1"/>
</dbReference>
<evidence type="ECO:0000313" key="13">
    <source>
        <dbReference type="EMBL" id="MBN3320937.1"/>
    </source>
</evidence>
<evidence type="ECO:0000256" key="4">
    <source>
        <dbReference type="ARBA" id="ARBA00023069"/>
    </source>
</evidence>
<organism evidence="13 14">
    <name type="scientific">Atractosteus spatula</name>
    <name type="common">Alligator gar</name>
    <name type="synonym">Lepisosteus spatula</name>
    <dbReference type="NCBI Taxonomy" id="7917"/>
    <lineage>
        <taxon>Eukaryota</taxon>
        <taxon>Metazoa</taxon>
        <taxon>Chordata</taxon>
        <taxon>Craniata</taxon>
        <taxon>Vertebrata</taxon>
        <taxon>Euteleostomi</taxon>
        <taxon>Actinopterygii</taxon>
        <taxon>Neopterygii</taxon>
        <taxon>Holostei</taxon>
        <taxon>Semionotiformes</taxon>
        <taxon>Lepisosteidae</taxon>
        <taxon>Atractosteus</taxon>
    </lineage>
</organism>
<feature type="non-terminal residue" evidence="13">
    <location>
        <position position="140"/>
    </location>
</feature>
<dbReference type="AlphaFoldDB" id="A0A8J7NWD8"/>
<name>A0A8J7NWD8_ATRSP</name>
<keyword evidence="4" id="KW-0969">Cilium</keyword>
<evidence type="ECO:0000256" key="5">
    <source>
        <dbReference type="ARBA" id="ARBA00023273"/>
    </source>
</evidence>